<evidence type="ECO:0000313" key="2">
    <source>
        <dbReference type="EMBL" id="KGN81733.1"/>
    </source>
</evidence>
<dbReference type="RefSeq" id="WP_025838789.1">
    <property type="nucleotide sequence ID" value="NZ_CALTZT010000003.1"/>
</dbReference>
<sequence length="166" mass="18799">MKNNKYFFKWDTFSIVITSLIILVPIVIVTSAPIATTFERIGTGVVIALLIFPAFLCPLNAELDGNTLHIRMPLHVKHIDLNEYTVTRSKQEDHLCHLRLCASGGYFGYWGLWRSSDGTKYISYITSHKDNITILIPKDPKKKQVWLNLPVGFLPQPSTSTHTNEA</sequence>
<reference evidence="3 5" key="2">
    <citation type="submission" date="2017-02" db="EMBL/GenBank/DDBJ databases">
        <authorList>
            <person name="Peterson S.W."/>
        </authorList>
    </citation>
    <scope>NUCLEOTIDE SEQUENCE [LARGE SCALE GENOMIC DNA]</scope>
    <source>
        <strain evidence="3 5">ATCC 700135</strain>
    </source>
</reference>
<evidence type="ECO:0000313" key="4">
    <source>
        <dbReference type="Proteomes" id="UP000030125"/>
    </source>
</evidence>
<dbReference type="Proteomes" id="UP000030125">
    <property type="component" value="Unassembled WGS sequence"/>
</dbReference>
<reference evidence="2 4" key="1">
    <citation type="submission" date="2014-08" db="EMBL/GenBank/DDBJ databases">
        <title>Porphyromonas cangingivalis strain:COT-109_OH1386 Genome sequencing.</title>
        <authorList>
            <person name="Wallis C."/>
            <person name="Deusch O."/>
            <person name="O'Flynn C."/>
            <person name="Davis I."/>
            <person name="Jospin G."/>
            <person name="Darling A.E."/>
            <person name="Coil D.A."/>
            <person name="Alexiev A."/>
            <person name="Horsfall A."/>
            <person name="Kirkwood N."/>
            <person name="Harris S."/>
            <person name="Eisen J.A."/>
        </authorList>
    </citation>
    <scope>NUCLEOTIDE SEQUENCE [LARGE SCALE GENOMIC DNA]</scope>
    <source>
        <strain evidence="4">COT-109 OH1386</strain>
        <strain evidence="2">COT-109_OH1386</strain>
    </source>
</reference>
<keyword evidence="1" id="KW-1133">Transmembrane helix</keyword>
<evidence type="ECO:0000256" key="1">
    <source>
        <dbReference type="SAM" id="Phobius"/>
    </source>
</evidence>
<keyword evidence="1" id="KW-0472">Membrane</keyword>
<dbReference type="Proteomes" id="UP000189956">
    <property type="component" value="Unassembled WGS sequence"/>
</dbReference>
<keyword evidence="4" id="KW-1185">Reference proteome</keyword>
<gene>
    <name evidence="2" type="ORF">HQ35_03580</name>
    <name evidence="3" type="ORF">SAMN02745205_01559</name>
</gene>
<dbReference type="EMBL" id="FUWL01000013">
    <property type="protein sequence ID" value="SJZ67218.1"/>
    <property type="molecule type" value="Genomic_DNA"/>
</dbReference>
<proteinExistence type="predicted"/>
<accession>A0A099WUG9</accession>
<name>A0A099WUG9_PORCN</name>
<protein>
    <submittedName>
        <fullName evidence="3">PH domain-containing protein</fullName>
    </submittedName>
</protein>
<organism evidence="2 4">
    <name type="scientific">Porphyromonas cangingivalis</name>
    <dbReference type="NCBI Taxonomy" id="36874"/>
    <lineage>
        <taxon>Bacteria</taxon>
        <taxon>Pseudomonadati</taxon>
        <taxon>Bacteroidota</taxon>
        <taxon>Bacteroidia</taxon>
        <taxon>Bacteroidales</taxon>
        <taxon>Porphyromonadaceae</taxon>
        <taxon>Porphyromonas</taxon>
    </lineage>
</organism>
<evidence type="ECO:0000313" key="5">
    <source>
        <dbReference type="Proteomes" id="UP000189956"/>
    </source>
</evidence>
<dbReference type="OrthoDB" id="1014910at2"/>
<dbReference type="AlphaFoldDB" id="A0A099WUG9"/>
<keyword evidence="1" id="KW-0812">Transmembrane</keyword>
<feature type="transmembrane region" description="Helical" evidence="1">
    <location>
        <begin position="12"/>
        <end position="35"/>
    </location>
</feature>
<feature type="transmembrane region" description="Helical" evidence="1">
    <location>
        <begin position="41"/>
        <end position="61"/>
    </location>
</feature>
<evidence type="ECO:0000313" key="3">
    <source>
        <dbReference type="EMBL" id="SJZ67218.1"/>
    </source>
</evidence>
<dbReference type="EMBL" id="JQJD01000023">
    <property type="protein sequence ID" value="KGN81733.1"/>
    <property type="molecule type" value="Genomic_DNA"/>
</dbReference>